<dbReference type="InterPro" id="IPR044722">
    <property type="entry name" value="SecA_SF2_C"/>
</dbReference>
<dbReference type="PRINTS" id="PR00906">
    <property type="entry name" value="SECA"/>
</dbReference>
<feature type="binding site" evidence="15">
    <location>
        <begin position="101"/>
        <end position="105"/>
    </location>
    <ligand>
        <name>ATP</name>
        <dbReference type="ChEBI" id="CHEBI:30616"/>
    </ligand>
</feature>
<keyword evidence="5 15" id="KW-0963">Cytoplasm</keyword>
<keyword evidence="7" id="KW-0479">Metal-binding</keyword>
<keyword evidence="13 15" id="KW-0811">Translocation</keyword>
<comment type="similarity">
    <text evidence="2 15 16">Belongs to the SecA family.</text>
</comment>
<feature type="domain" description="SecA family profile" evidence="19">
    <location>
        <begin position="1"/>
        <end position="589"/>
    </location>
</feature>
<dbReference type="CDD" id="cd17928">
    <property type="entry name" value="DEXDc_SecA"/>
    <property type="match status" value="1"/>
</dbReference>
<dbReference type="PROSITE" id="PS51194">
    <property type="entry name" value="HELICASE_CTER"/>
    <property type="match status" value="1"/>
</dbReference>
<evidence type="ECO:0000256" key="12">
    <source>
        <dbReference type="ARBA" id="ARBA00022967"/>
    </source>
</evidence>
<dbReference type="Pfam" id="PF07517">
    <property type="entry name" value="SecA_DEAD"/>
    <property type="match status" value="1"/>
</dbReference>
<evidence type="ECO:0000259" key="17">
    <source>
        <dbReference type="PROSITE" id="PS51192"/>
    </source>
</evidence>
<evidence type="ECO:0000256" key="13">
    <source>
        <dbReference type="ARBA" id="ARBA00023010"/>
    </source>
</evidence>
<dbReference type="InterPro" id="IPR000185">
    <property type="entry name" value="SecA"/>
</dbReference>
<dbReference type="FunFam" id="3.90.1440.10:FF:000001">
    <property type="entry name" value="Preprotein translocase subunit SecA"/>
    <property type="match status" value="1"/>
</dbReference>
<dbReference type="Gene3D" id="3.90.1440.10">
    <property type="entry name" value="SecA, preprotein cross-linking domain"/>
    <property type="match status" value="1"/>
</dbReference>
<feature type="domain" description="Helicase C-terminal" evidence="18">
    <location>
        <begin position="421"/>
        <end position="605"/>
    </location>
</feature>
<keyword evidence="3 15" id="KW-0813">Transport</keyword>
<dbReference type="GO" id="GO:0043952">
    <property type="term" value="P:protein transport by the Sec complex"/>
    <property type="evidence" value="ECO:0007669"/>
    <property type="project" value="UniProtKB-ARBA"/>
</dbReference>
<dbReference type="InterPro" id="IPR004027">
    <property type="entry name" value="SEC_C_motif"/>
</dbReference>
<dbReference type="InterPro" id="IPR011115">
    <property type="entry name" value="SecA_DEAD"/>
</dbReference>
<dbReference type="PROSITE" id="PS51192">
    <property type="entry name" value="HELICASE_ATP_BIND_1"/>
    <property type="match status" value="1"/>
</dbReference>
<evidence type="ECO:0000256" key="4">
    <source>
        <dbReference type="ARBA" id="ARBA00022475"/>
    </source>
</evidence>
<feature type="binding site" evidence="15">
    <location>
        <position position="496"/>
    </location>
    <ligand>
        <name>ATP</name>
        <dbReference type="ChEBI" id="CHEBI:30616"/>
    </ligand>
</feature>
<evidence type="ECO:0000256" key="9">
    <source>
        <dbReference type="ARBA" id="ARBA00022833"/>
    </source>
</evidence>
<evidence type="ECO:0000256" key="14">
    <source>
        <dbReference type="ARBA" id="ARBA00023136"/>
    </source>
</evidence>
<evidence type="ECO:0000256" key="3">
    <source>
        <dbReference type="ARBA" id="ARBA00022448"/>
    </source>
</evidence>
<dbReference type="PROSITE" id="PS51196">
    <property type="entry name" value="SECA_MOTOR_DEAD"/>
    <property type="match status" value="1"/>
</dbReference>
<dbReference type="NCBIfam" id="NF009538">
    <property type="entry name" value="PRK12904.1"/>
    <property type="match status" value="1"/>
</dbReference>
<dbReference type="SUPFAM" id="SSF81886">
    <property type="entry name" value="Helical scaffold and wing domains of SecA"/>
    <property type="match status" value="1"/>
</dbReference>
<dbReference type="SUPFAM" id="SSF52540">
    <property type="entry name" value="P-loop containing nucleoside triphosphate hydrolases"/>
    <property type="match status" value="2"/>
</dbReference>
<dbReference type="InterPro" id="IPR001650">
    <property type="entry name" value="Helicase_C-like"/>
</dbReference>
<evidence type="ECO:0000256" key="15">
    <source>
        <dbReference type="HAMAP-Rule" id="MF_01382"/>
    </source>
</evidence>
<dbReference type="Proteomes" id="UP000018951">
    <property type="component" value="Unassembled WGS sequence"/>
</dbReference>
<dbReference type="CDD" id="cd18803">
    <property type="entry name" value="SF2_C_secA"/>
    <property type="match status" value="1"/>
</dbReference>
<dbReference type="GO" id="GO:0006605">
    <property type="term" value="P:protein targeting"/>
    <property type="evidence" value="ECO:0007669"/>
    <property type="project" value="UniProtKB-UniRule"/>
</dbReference>
<evidence type="ECO:0000256" key="10">
    <source>
        <dbReference type="ARBA" id="ARBA00022840"/>
    </source>
</evidence>
<dbReference type="SMART" id="SM00957">
    <property type="entry name" value="SecA_DEAD"/>
    <property type="match status" value="1"/>
</dbReference>
<dbReference type="InterPro" id="IPR036266">
    <property type="entry name" value="SecA_Wing/Scaffold_sf"/>
</dbReference>
<keyword evidence="4 15" id="KW-1003">Cell membrane</keyword>
<comment type="subunit">
    <text evidence="15">Monomer and homodimer. Part of the essential Sec protein translocation apparatus which comprises SecA, SecYEG and auxiliary proteins SecDF-YajC and YidC.</text>
</comment>
<evidence type="ECO:0000313" key="21">
    <source>
        <dbReference type="Proteomes" id="UP000018951"/>
    </source>
</evidence>
<dbReference type="EC" id="7.4.2.8" evidence="15"/>
<evidence type="ECO:0000259" key="19">
    <source>
        <dbReference type="PROSITE" id="PS51196"/>
    </source>
</evidence>
<dbReference type="InterPro" id="IPR014001">
    <property type="entry name" value="Helicase_ATP-bd"/>
</dbReference>
<accession>W2V127</accession>
<comment type="cofactor">
    <cofactor evidence="1">
        <name>Zn(2+)</name>
        <dbReference type="ChEBI" id="CHEBI:29105"/>
    </cofactor>
</comment>
<sequence length="835" mass="95502">MWRVLKPFFNKNRKIDILLDDLVAKTCSYDFSSLSDSELQGKTFNFKNRITNGESLDSLIPESFAVVREASSRILNMRHFDVQVRGAIALHMGNIVEMKTGEGKSLTATMPAYLNSLTSKGVHYITVNPYLANRDANIMGKMFSFLGISTGCIIEGMSDEQRKLEYAKDIIYISNNEIVFDYLRDNTKHSLDSMVQRKLNYAIVDEADSIFIDEARTPLIISASTKQDVSLYKKINNIVLTLGDSDYEIDEKSKGVFLSDLGMEKVESTLRKYSLISNNQNLYDVECMYITHYVEQALRANKLFFINKDYIVKDGKIIIIDEFTGRMMDGRRYSEGLHQALEAKENLKIQTENIIVASTTFQNFFRMYPKVSGMTGTACTEAQELKDIYGLDTVQIPTHKKVIRVDDDDIIYGTDKEKYNAITSMIEEYHKKGQPILVGTSSIEKSERMSSILKKKNMKHFVLNAKFHEEEAEIIANAGLPYAITIATNMAGRGTDIKIGGDPDKMSHVQFEKNKKFVAEAGGLCVIGTERHESRRIDDQLRGRAGRQGEPGKTVFFLSLEDDLLRIFGSDNIRNMLHKLGLKDGESILHPWITKAVKKAQKKVENYHYDIRKNVLKFDDVINDQRKVIFAKRREIMTRDGLSLNLIIDNVNSNILSCLNLNDKSDDDLKEYIESEFFRIYNLYLELDSSLSEEEMKNILDSRVKEVIESRFDGVDDNDKQDILRKIMLVNLDSLWSSHINALDVVKSSIGLKSIGQKNPLNEFKKESLKMLEDMLRKWQELVLSYAVRINVELRTKKVVQNQDSNVMSFDNYSRNALCPCKSGKKYKHCHGMNK</sequence>
<evidence type="ECO:0000256" key="8">
    <source>
        <dbReference type="ARBA" id="ARBA00022741"/>
    </source>
</evidence>
<dbReference type="Pfam" id="PF21090">
    <property type="entry name" value="P-loop_SecA"/>
    <property type="match status" value="1"/>
</dbReference>
<dbReference type="GO" id="GO:0005829">
    <property type="term" value="C:cytosol"/>
    <property type="evidence" value="ECO:0007669"/>
    <property type="project" value="TreeGrafter"/>
</dbReference>
<dbReference type="HAMAP" id="MF_01382">
    <property type="entry name" value="SecA"/>
    <property type="match status" value="1"/>
</dbReference>
<dbReference type="InterPro" id="IPR036670">
    <property type="entry name" value="SecA_X-link_sf"/>
</dbReference>
<dbReference type="GO" id="GO:0005524">
    <property type="term" value="F:ATP binding"/>
    <property type="evidence" value="ECO:0007669"/>
    <property type="project" value="UniProtKB-UniRule"/>
</dbReference>
<feature type="domain" description="Helicase ATP-binding" evidence="17">
    <location>
        <begin position="85"/>
        <end position="243"/>
    </location>
</feature>
<dbReference type="FunFam" id="3.40.50.300:FF:000113">
    <property type="entry name" value="Preprotein translocase subunit SecA"/>
    <property type="match status" value="1"/>
</dbReference>
<keyword evidence="12 15" id="KW-1278">Translocase</keyword>
<dbReference type="EMBL" id="AXCJ01000001">
    <property type="protein sequence ID" value="ETO91795.1"/>
    <property type="molecule type" value="Genomic_DNA"/>
</dbReference>
<protein>
    <recommendedName>
        <fullName evidence="15 16">Protein translocase subunit SecA</fullName>
        <ecNumber evidence="15">7.4.2.8</ecNumber>
    </recommendedName>
</protein>
<proteinExistence type="inferred from homology"/>
<dbReference type="Gene3D" id="3.40.50.300">
    <property type="entry name" value="P-loop containing nucleotide triphosphate hydrolases"/>
    <property type="match status" value="2"/>
</dbReference>
<evidence type="ECO:0000256" key="5">
    <source>
        <dbReference type="ARBA" id="ARBA00022490"/>
    </source>
</evidence>
<dbReference type="GO" id="GO:0005886">
    <property type="term" value="C:plasma membrane"/>
    <property type="evidence" value="ECO:0007669"/>
    <property type="project" value="UniProtKB-SubCell"/>
</dbReference>
<dbReference type="InterPro" id="IPR014018">
    <property type="entry name" value="SecA_motor_DEAD"/>
</dbReference>
<keyword evidence="14 15" id="KW-0472">Membrane</keyword>
<evidence type="ECO:0000256" key="6">
    <source>
        <dbReference type="ARBA" id="ARBA00022519"/>
    </source>
</evidence>
<evidence type="ECO:0000256" key="11">
    <source>
        <dbReference type="ARBA" id="ARBA00022927"/>
    </source>
</evidence>
<dbReference type="GO" id="GO:0065002">
    <property type="term" value="P:intracellular protein transmembrane transport"/>
    <property type="evidence" value="ECO:0007669"/>
    <property type="project" value="UniProtKB-UniRule"/>
</dbReference>
<evidence type="ECO:0000256" key="16">
    <source>
        <dbReference type="RuleBase" id="RU003874"/>
    </source>
</evidence>
<keyword evidence="6" id="KW-0997">Cell inner membrane</keyword>
<reference evidence="20 21" key="1">
    <citation type="journal article" date="2013" name="PLoS ONE">
        <title>Bacterial endosymbiosis in a chordate host: long-term co-evolution and conservation of secondary metabolism.</title>
        <authorList>
            <person name="Kwan J.C."/>
            <person name="Schmidt E.W."/>
        </authorList>
    </citation>
    <scope>NUCLEOTIDE SEQUENCE [LARGE SCALE GENOMIC DNA]</scope>
    <source>
        <strain evidence="21">L6</strain>
    </source>
</reference>
<keyword evidence="21" id="KW-1185">Reference proteome</keyword>
<dbReference type="PANTHER" id="PTHR30612:SF0">
    <property type="entry name" value="CHLOROPLAST PROTEIN-TRANSPORTING ATPASE"/>
    <property type="match status" value="1"/>
</dbReference>
<keyword evidence="9" id="KW-0862">Zinc</keyword>
<dbReference type="SUPFAM" id="SSF81767">
    <property type="entry name" value="Pre-protein crosslinking domain of SecA"/>
    <property type="match status" value="1"/>
</dbReference>
<comment type="function">
    <text evidence="15">Part of the Sec protein translocase complex. Interacts with the SecYEG preprotein conducting channel. Has a central role in coupling the hydrolysis of ATP to the transfer of proteins into and across the cell membrane, serving both as a receptor for the preprotein-SecB complex and as an ATP-driven molecular motor driving the stepwise translocation of polypeptide chains across the membrane.</text>
</comment>
<dbReference type="Pfam" id="PF02810">
    <property type="entry name" value="SEC-C"/>
    <property type="match status" value="1"/>
</dbReference>
<dbReference type="PATRIC" id="fig|1401685.3.peg.201"/>
<gene>
    <name evidence="15 20" type="primary">secA</name>
    <name evidence="20" type="ORF">P857_972</name>
</gene>
<evidence type="ECO:0000313" key="20">
    <source>
        <dbReference type="EMBL" id="ETO91795.1"/>
    </source>
</evidence>
<evidence type="ECO:0000259" key="18">
    <source>
        <dbReference type="PROSITE" id="PS51194"/>
    </source>
</evidence>
<dbReference type="AlphaFoldDB" id="W2V127"/>
<evidence type="ECO:0000256" key="1">
    <source>
        <dbReference type="ARBA" id="ARBA00001947"/>
    </source>
</evidence>
<dbReference type="STRING" id="1401685.P857_972"/>
<keyword evidence="8 15" id="KW-0547">Nucleotide-binding</keyword>
<comment type="caution">
    <text evidence="20">The sequence shown here is derived from an EMBL/GenBank/DDBJ whole genome shotgun (WGS) entry which is preliminary data.</text>
</comment>
<comment type="catalytic activity">
    <reaction evidence="15">
        <text>ATP + H2O + cellular proteinSide 1 = ADP + phosphate + cellular proteinSide 2.</text>
        <dbReference type="EC" id="7.4.2.8"/>
    </reaction>
</comment>
<dbReference type="SMART" id="SM00958">
    <property type="entry name" value="SecA_PP_bind"/>
    <property type="match status" value="1"/>
</dbReference>
<name>W2V127_9RICK</name>
<dbReference type="InterPro" id="IPR011130">
    <property type="entry name" value="SecA_preprotein_X-link_dom"/>
</dbReference>
<dbReference type="GO" id="GO:0008564">
    <property type="term" value="F:protein-exporting ATPase activity"/>
    <property type="evidence" value="ECO:0007669"/>
    <property type="project" value="UniProtKB-EC"/>
</dbReference>
<dbReference type="InterPro" id="IPR011116">
    <property type="entry name" value="SecA_Wing/Scaffold"/>
</dbReference>
<dbReference type="NCBIfam" id="TIGR00963">
    <property type="entry name" value="secA"/>
    <property type="match status" value="1"/>
</dbReference>
<dbReference type="Pfam" id="PF07516">
    <property type="entry name" value="SecA_SW"/>
    <property type="match status" value="1"/>
</dbReference>
<keyword evidence="11 15" id="KW-0653">Protein transport</keyword>
<dbReference type="Gene3D" id="1.10.3060.10">
    <property type="entry name" value="Helical scaffold and wing domains of SecA"/>
    <property type="match status" value="1"/>
</dbReference>
<keyword evidence="10 15" id="KW-0067">ATP-binding</keyword>
<organism evidence="20 21">
    <name type="scientific">Candidatus Xenolissoclinum pacificiensis L6</name>
    <dbReference type="NCBI Taxonomy" id="1401685"/>
    <lineage>
        <taxon>Bacteria</taxon>
        <taxon>Pseudomonadati</taxon>
        <taxon>Pseudomonadota</taxon>
        <taxon>Alphaproteobacteria</taxon>
        <taxon>Rickettsiales</taxon>
        <taxon>Anaplasmataceae</taxon>
        <taxon>Candidatus Xenolissoclinum</taxon>
    </lineage>
</organism>
<feature type="binding site" evidence="15">
    <location>
        <position position="83"/>
    </location>
    <ligand>
        <name>ATP</name>
        <dbReference type="ChEBI" id="CHEBI:30616"/>
    </ligand>
</feature>
<dbReference type="GO" id="GO:0046872">
    <property type="term" value="F:metal ion binding"/>
    <property type="evidence" value="ECO:0007669"/>
    <property type="project" value="UniProtKB-KW"/>
</dbReference>
<dbReference type="PANTHER" id="PTHR30612">
    <property type="entry name" value="SECA INNER MEMBRANE COMPONENT OF SEC PROTEIN SECRETION SYSTEM"/>
    <property type="match status" value="1"/>
</dbReference>
<dbReference type="GO" id="GO:0017038">
    <property type="term" value="P:protein import"/>
    <property type="evidence" value="ECO:0007669"/>
    <property type="project" value="InterPro"/>
</dbReference>
<dbReference type="Pfam" id="PF01043">
    <property type="entry name" value="SecA_PP_bind"/>
    <property type="match status" value="1"/>
</dbReference>
<dbReference type="GO" id="GO:0031522">
    <property type="term" value="C:cell envelope Sec protein transport complex"/>
    <property type="evidence" value="ECO:0007669"/>
    <property type="project" value="TreeGrafter"/>
</dbReference>
<evidence type="ECO:0000256" key="7">
    <source>
        <dbReference type="ARBA" id="ARBA00022723"/>
    </source>
</evidence>
<dbReference type="InterPro" id="IPR027417">
    <property type="entry name" value="P-loop_NTPase"/>
</dbReference>
<evidence type="ECO:0000256" key="2">
    <source>
        <dbReference type="ARBA" id="ARBA00007650"/>
    </source>
</evidence>
<comment type="subcellular location">
    <subcellularLocation>
        <location evidence="15">Cell membrane</location>
        <topology evidence="15">Peripheral membrane protein</topology>
        <orientation evidence="15">Cytoplasmic side</orientation>
    </subcellularLocation>
    <subcellularLocation>
        <location evidence="15">Cytoplasm</location>
    </subcellularLocation>
    <text evidence="15">Distribution is 50-50.</text>
</comment>